<organism evidence="1 2">
    <name type="scientific">Meristemomyces frigidus</name>
    <dbReference type="NCBI Taxonomy" id="1508187"/>
    <lineage>
        <taxon>Eukaryota</taxon>
        <taxon>Fungi</taxon>
        <taxon>Dikarya</taxon>
        <taxon>Ascomycota</taxon>
        <taxon>Pezizomycotina</taxon>
        <taxon>Dothideomycetes</taxon>
        <taxon>Dothideomycetidae</taxon>
        <taxon>Mycosphaerellales</taxon>
        <taxon>Teratosphaeriaceae</taxon>
        <taxon>Meristemomyces</taxon>
    </lineage>
</organism>
<accession>A0AAN7TQB6</accession>
<reference evidence="1" key="1">
    <citation type="submission" date="2023-08" db="EMBL/GenBank/DDBJ databases">
        <title>Black Yeasts Isolated from many extreme environments.</title>
        <authorList>
            <person name="Coleine C."/>
            <person name="Stajich J.E."/>
            <person name="Selbmann L."/>
        </authorList>
    </citation>
    <scope>NUCLEOTIDE SEQUENCE</scope>
    <source>
        <strain evidence="1">CCFEE 5401</strain>
    </source>
</reference>
<dbReference type="AlphaFoldDB" id="A0AAN7TQB6"/>
<evidence type="ECO:0000313" key="1">
    <source>
        <dbReference type="EMBL" id="KAK5118510.1"/>
    </source>
</evidence>
<evidence type="ECO:0000313" key="2">
    <source>
        <dbReference type="Proteomes" id="UP001310890"/>
    </source>
</evidence>
<protein>
    <recommendedName>
        <fullName evidence="3">Rhamnose mutarotase</fullName>
    </recommendedName>
</protein>
<dbReference type="Proteomes" id="UP001310890">
    <property type="component" value="Unassembled WGS sequence"/>
</dbReference>
<dbReference type="InterPro" id="IPR011008">
    <property type="entry name" value="Dimeric_a/b-barrel"/>
</dbReference>
<name>A0AAN7TQB6_9PEZI</name>
<dbReference type="InterPro" id="IPR008000">
    <property type="entry name" value="Rham/fucose_mutarotase"/>
</dbReference>
<comment type="caution">
    <text evidence="1">The sequence shown here is derived from an EMBL/GenBank/DDBJ whole genome shotgun (WGS) entry which is preliminary data.</text>
</comment>
<dbReference type="PANTHER" id="PTHR34389:SF2">
    <property type="entry name" value="L-RHAMNOSE MUTAROTASE"/>
    <property type="match status" value="1"/>
</dbReference>
<proteinExistence type="predicted"/>
<dbReference type="GO" id="GO:0016857">
    <property type="term" value="F:racemase and epimerase activity, acting on carbohydrates and derivatives"/>
    <property type="evidence" value="ECO:0007669"/>
    <property type="project" value="InterPro"/>
</dbReference>
<dbReference type="EMBL" id="JAVRRL010000002">
    <property type="protein sequence ID" value="KAK5118510.1"/>
    <property type="molecule type" value="Genomic_DNA"/>
</dbReference>
<dbReference type="Pfam" id="PF05336">
    <property type="entry name" value="rhaM"/>
    <property type="match status" value="1"/>
</dbReference>
<dbReference type="SUPFAM" id="SSF54909">
    <property type="entry name" value="Dimeric alpha+beta barrel"/>
    <property type="match status" value="1"/>
</dbReference>
<evidence type="ECO:0008006" key="3">
    <source>
        <dbReference type="Google" id="ProtNLM"/>
    </source>
</evidence>
<dbReference type="Gene3D" id="3.30.70.100">
    <property type="match status" value="1"/>
</dbReference>
<dbReference type="PANTHER" id="PTHR34389">
    <property type="entry name" value="L-RHAMNOSE MUTAROTASE"/>
    <property type="match status" value="1"/>
</dbReference>
<gene>
    <name evidence="1" type="ORF">LTR62_003025</name>
</gene>
<sequence>MSTSPAQEPRRIAQIIRLKKDSLETYKALHASIWPSIAAQIKSSNITDYSIFLDESTMTLFATFKYTGNDFEADMEKMKRDPETRRWWGMTDGMQESFVEGSTGSGDARGWWKGLEEVFRLE</sequence>